<name>A0A9P0MXS7_NEZVI</name>
<organism evidence="1 2">
    <name type="scientific">Nezara viridula</name>
    <name type="common">Southern green stink bug</name>
    <name type="synonym">Cimex viridulus</name>
    <dbReference type="NCBI Taxonomy" id="85310"/>
    <lineage>
        <taxon>Eukaryota</taxon>
        <taxon>Metazoa</taxon>
        <taxon>Ecdysozoa</taxon>
        <taxon>Arthropoda</taxon>
        <taxon>Hexapoda</taxon>
        <taxon>Insecta</taxon>
        <taxon>Pterygota</taxon>
        <taxon>Neoptera</taxon>
        <taxon>Paraneoptera</taxon>
        <taxon>Hemiptera</taxon>
        <taxon>Heteroptera</taxon>
        <taxon>Panheteroptera</taxon>
        <taxon>Pentatomomorpha</taxon>
        <taxon>Pentatomoidea</taxon>
        <taxon>Pentatomidae</taxon>
        <taxon>Pentatominae</taxon>
        <taxon>Nezara</taxon>
    </lineage>
</organism>
<evidence type="ECO:0000313" key="1">
    <source>
        <dbReference type="EMBL" id="CAH1406347.1"/>
    </source>
</evidence>
<dbReference type="EMBL" id="OV725082">
    <property type="protein sequence ID" value="CAH1406347.1"/>
    <property type="molecule type" value="Genomic_DNA"/>
</dbReference>
<evidence type="ECO:0000313" key="2">
    <source>
        <dbReference type="Proteomes" id="UP001152798"/>
    </source>
</evidence>
<dbReference type="Proteomes" id="UP001152798">
    <property type="component" value="Chromosome 6"/>
</dbReference>
<dbReference type="AlphaFoldDB" id="A0A9P0MXS7"/>
<gene>
    <name evidence="1" type="ORF">NEZAVI_LOCUS14311</name>
</gene>
<keyword evidence="2" id="KW-1185">Reference proteome</keyword>
<sequence length="51" mass="5848">MPLHTERNECLDRWLYTQTTAQINTGCDGIITEATCDCLFLYCHPNGSRQL</sequence>
<accession>A0A9P0MXS7</accession>
<reference evidence="1" key="1">
    <citation type="submission" date="2022-01" db="EMBL/GenBank/DDBJ databases">
        <authorList>
            <person name="King R."/>
        </authorList>
    </citation>
    <scope>NUCLEOTIDE SEQUENCE</scope>
</reference>
<protein>
    <submittedName>
        <fullName evidence="1">Uncharacterized protein</fullName>
    </submittedName>
</protein>
<proteinExistence type="predicted"/>